<dbReference type="EMBL" id="MDYL01000041">
    <property type="protein sequence ID" value="OQD67232.1"/>
    <property type="molecule type" value="Genomic_DNA"/>
</dbReference>
<name>A0A1V6NRU5_PENDC</name>
<comment type="caution">
    <text evidence="1">The sequence shown here is derived from an EMBL/GenBank/DDBJ whole genome shotgun (WGS) entry which is preliminary data.</text>
</comment>
<reference evidence="2" key="1">
    <citation type="journal article" date="2017" name="Nat. Microbiol.">
        <title>Global analysis of biosynthetic gene clusters reveals vast potential of secondary metabolite production in Penicillium species.</title>
        <authorList>
            <person name="Nielsen J.C."/>
            <person name="Grijseels S."/>
            <person name="Prigent S."/>
            <person name="Ji B."/>
            <person name="Dainat J."/>
            <person name="Nielsen K.F."/>
            <person name="Frisvad J.C."/>
            <person name="Workman M."/>
            <person name="Nielsen J."/>
        </authorList>
    </citation>
    <scope>NUCLEOTIDE SEQUENCE [LARGE SCALE GENOMIC DNA]</scope>
    <source>
        <strain evidence="2">IBT 11843</strain>
    </source>
</reference>
<dbReference type="OMA" id="WVVKLGR"/>
<dbReference type="SUPFAM" id="SSF50494">
    <property type="entry name" value="Trypsin-like serine proteases"/>
    <property type="match status" value="1"/>
</dbReference>
<dbReference type="Proteomes" id="UP000191522">
    <property type="component" value="Unassembled WGS sequence"/>
</dbReference>
<dbReference type="AlphaFoldDB" id="A0A1V6NRU5"/>
<accession>A0A1V6NRU5</accession>
<sequence length="542" mass="59845">MGQIRDCLGLHNFPDTTYIQTLTASKPGYPGGDSEIDLLRVSLNDTNSSPLSFGDTKDDLIQILRDNNHPEVHVEIINLKLHHHPSFFYLSNTSPLVLAYERAKERIIQALDRVIPKKWHVLCPFSVGRVEGKALPAIAVIVTPRTKADWFSLRVEIMTLTSPYSEDSPIDVEFLPGSLDFLDSPGMSSLDPMKHSVVPRMGFSIGIHGQETTGTLGGWVNLTHKGVLHQGFLTNSHVTRPSPSTVYDNGFLNDLDRFGVTFDRPPSKPIRIESLAKIDRDKTVAEIVDGLETLEVQKIQMMTKIEERELMGADPRPGHQTLLRAIDDQISQLAAVRGPAEAMPTVVGDLVLASGKPLLGTRMMDWAFVRVSEPGRKFFGPNLMFDIPEYAKTGKYIKNVVPWRPDTVIEELGALQDGQFCTKIGRTTGVTSGICNGPKAICNWGTTRWNEHGDAMDLSTYRTEEFIVISKKLKDSEFQQSDFADRGDSGSFVLDELGVVNGLLFASVIHNHGFAGVVSSMADVIESIRQKLGGDVTIELPV</sequence>
<proteinExistence type="predicted"/>
<dbReference type="OrthoDB" id="5424209at2759"/>
<gene>
    <name evidence="1" type="ORF">PENDEC_c041G01999</name>
</gene>
<protein>
    <recommendedName>
        <fullName evidence="3">Peptidase S1 domain-containing protein</fullName>
    </recommendedName>
</protein>
<keyword evidence="2" id="KW-1185">Reference proteome</keyword>
<dbReference type="InterPro" id="IPR009003">
    <property type="entry name" value="Peptidase_S1_PA"/>
</dbReference>
<evidence type="ECO:0008006" key="3">
    <source>
        <dbReference type="Google" id="ProtNLM"/>
    </source>
</evidence>
<organism evidence="1 2">
    <name type="scientific">Penicillium decumbens</name>
    <dbReference type="NCBI Taxonomy" id="69771"/>
    <lineage>
        <taxon>Eukaryota</taxon>
        <taxon>Fungi</taxon>
        <taxon>Dikarya</taxon>
        <taxon>Ascomycota</taxon>
        <taxon>Pezizomycotina</taxon>
        <taxon>Eurotiomycetes</taxon>
        <taxon>Eurotiomycetidae</taxon>
        <taxon>Eurotiales</taxon>
        <taxon>Aspergillaceae</taxon>
        <taxon>Penicillium</taxon>
    </lineage>
</organism>
<evidence type="ECO:0000313" key="2">
    <source>
        <dbReference type="Proteomes" id="UP000191522"/>
    </source>
</evidence>
<evidence type="ECO:0000313" key="1">
    <source>
        <dbReference type="EMBL" id="OQD67232.1"/>
    </source>
</evidence>